<dbReference type="PANTHER" id="PTHR32182">
    <property type="entry name" value="DNA REPLICATION AND REPAIR PROTEIN RECF"/>
    <property type="match status" value="1"/>
</dbReference>
<feature type="domain" description="Protein CR006 P-loop" evidence="2">
    <location>
        <begin position="363"/>
        <end position="712"/>
    </location>
</feature>
<evidence type="ECO:0000256" key="1">
    <source>
        <dbReference type="ARBA" id="ARBA00023236"/>
    </source>
</evidence>
<dbReference type="SUPFAM" id="SSF52540">
    <property type="entry name" value="P-loop containing nucleoside triphosphate hydrolases"/>
    <property type="match status" value="1"/>
</dbReference>
<dbReference type="Proteomes" id="UP000321798">
    <property type="component" value="Unassembled WGS sequence"/>
</dbReference>
<dbReference type="RefSeq" id="WP_223203421.1">
    <property type="nucleotide sequence ID" value="NZ_BAABBJ010000015.1"/>
</dbReference>
<keyword evidence="4" id="KW-1185">Reference proteome</keyword>
<protein>
    <recommendedName>
        <fullName evidence="2">Protein CR006 P-loop domain-containing protein</fullName>
    </recommendedName>
</protein>
<dbReference type="EMBL" id="BKAL01000002">
    <property type="protein sequence ID" value="GEP67844.1"/>
    <property type="molecule type" value="Genomic_DNA"/>
</dbReference>
<dbReference type="AlphaFoldDB" id="A0A512P9G5"/>
<dbReference type="GO" id="GO:0006302">
    <property type="term" value="P:double-strand break repair"/>
    <property type="evidence" value="ECO:0007669"/>
    <property type="project" value="TreeGrafter"/>
</dbReference>
<gene>
    <name evidence="3" type="ORF">CSO01_05590</name>
</gene>
<comment type="caution">
    <text evidence="3">The sequence shown here is derived from an EMBL/GenBank/DDBJ whole genome shotgun (WGS) entry which is preliminary data.</text>
</comment>
<keyword evidence="1" id="KW-0227">DNA damage</keyword>
<sequence length="857" mass="92358">MGDSESSTSSAADARVLLSTWANDNDEWVRAIVRRVLSAGRALVDSDVDEVYALFRQEKALDSRTLPKEPLLAVAASPAESDEVLRITSLSEVTGVNALVSGAVITPHAGLTLLYGENGTGKTGYSRLFKTLAGSRNADQILGDVSQANTTAQSALIAYDLGETGHTFRWSGETGGVAPFTRMSIFDSPSVNAHVDADLEYVYVPASLALFNHVNAAIQVIEARIATELAALATGASALLSRIPRDATAYPLVETLGASSDLDTLRALADASGDVDGRVAVLQKAVAALEAGTLSTTIRAQQRVARVLAQASSVAARIEAFDIDAFNTTRTTIAALEIDYALVRAELFEAADLPATPDDTWKTFVEAGESYRQHLITAGAHDENRCLYCRQPIGDRAQELVAKYADYLADKIGADIAESRKSLATATGTVVSIDAPEVTAWVTELAEQTEQPDSYAQVASIASALDAVKASTRSGTAVDHNLTARVATAHAVLTARLAEIEGDVERLESEDANRAEALQTKRRELVELTAAAELGRSWALIDTKVKNAKEADRLTVLARPAPALRRAVTALSKTASDALINQSFAIYFAEECASLRAPSLKVEYIGRDGTAKRRKVLVKNHRPSKVLSEGEQKVLALADFLAEARLSGISAPVIFDDPVSSLDHRRINEVAARIANLAQSAQVIVFTHDIAFTMTLLHLMEASKRCVYFQIDDEEGKGRVTRSSHPRWDTIGGLKKNINETIAAARAEEGQARAALVRTGYGWLRSWCEVFTETELLQGVTQRHQPAVHMTQLGKIKSGALPVAIEPVLRIFEEACRYIDSHSQPLTTLDIAPTLTGLEAHWEELKAARDAYLRAED</sequence>
<evidence type="ECO:0000259" key="2">
    <source>
        <dbReference type="Pfam" id="PF13166"/>
    </source>
</evidence>
<keyword evidence="1" id="KW-0742">SOS response</keyword>
<evidence type="ECO:0000313" key="4">
    <source>
        <dbReference type="Proteomes" id="UP000321798"/>
    </source>
</evidence>
<dbReference type="InterPro" id="IPR027417">
    <property type="entry name" value="P-loop_NTPase"/>
</dbReference>
<proteinExistence type="predicted"/>
<dbReference type="CDD" id="cd00267">
    <property type="entry name" value="ABC_ATPase"/>
    <property type="match status" value="1"/>
</dbReference>
<dbReference type="Gene3D" id="3.40.50.300">
    <property type="entry name" value="P-loop containing nucleotide triphosphate hydrolases"/>
    <property type="match status" value="1"/>
</dbReference>
<name>A0A512P9G5_9CELL</name>
<dbReference type="InterPro" id="IPR026866">
    <property type="entry name" value="CR006_AAA"/>
</dbReference>
<organism evidence="3 4">
    <name type="scientific">Cellulomonas soli</name>
    <dbReference type="NCBI Taxonomy" id="931535"/>
    <lineage>
        <taxon>Bacteria</taxon>
        <taxon>Bacillati</taxon>
        <taxon>Actinomycetota</taxon>
        <taxon>Actinomycetes</taxon>
        <taxon>Micrococcales</taxon>
        <taxon>Cellulomonadaceae</taxon>
        <taxon>Cellulomonas</taxon>
    </lineage>
</organism>
<dbReference type="GO" id="GO:0000731">
    <property type="term" value="P:DNA synthesis involved in DNA repair"/>
    <property type="evidence" value="ECO:0007669"/>
    <property type="project" value="TreeGrafter"/>
</dbReference>
<dbReference type="Pfam" id="PF13166">
    <property type="entry name" value="AAA_13"/>
    <property type="match status" value="1"/>
</dbReference>
<evidence type="ECO:0000313" key="3">
    <source>
        <dbReference type="EMBL" id="GEP67844.1"/>
    </source>
</evidence>
<dbReference type="PANTHER" id="PTHR32182:SF22">
    <property type="entry name" value="ATP-DEPENDENT ENDONUCLEASE, OLD FAMILY-RELATED"/>
    <property type="match status" value="1"/>
</dbReference>
<dbReference type="GO" id="GO:0009432">
    <property type="term" value="P:SOS response"/>
    <property type="evidence" value="ECO:0007669"/>
    <property type="project" value="UniProtKB-KW"/>
</dbReference>
<reference evidence="3 4" key="1">
    <citation type="submission" date="2019-07" db="EMBL/GenBank/DDBJ databases">
        <title>Whole genome shotgun sequence of Cellulomonas soli NBRC 109434.</title>
        <authorList>
            <person name="Hosoyama A."/>
            <person name="Uohara A."/>
            <person name="Ohji S."/>
            <person name="Ichikawa N."/>
        </authorList>
    </citation>
    <scope>NUCLEOTIDE SEQUENCE [LARGE SCALE GENOMIC DNA]</scope>
    <source>
        <strain evidence="3 4">NBRC 109434</strain>
    </source>
</reference>
<accession>A0A512P9G5</accession>